<dbReference type="PANTHER" id="PTHR43272:SF83">
    <property type="entry name" value="ACYL-COA SYNTHETASE LONG-CHAIN, ISOFORM J"/>
    <property type="match status" value="1"/>
</dbReference>
<protein>
    <recommendedName>
        <fullName evidence="7">AMP-dependent synthetase/ligase domain-containing protein</fullName>
    </recommendedName>
</protein>
<name>A0A8H7RZ22_9FUNG</name>
<keyword evidence="9" id="KW-1185">Reference proteome</keyword>
<evidence type="ECO:0000256" key="1">
    <source>
        <dbReference type="ARBA" id="ARBA00006432"/>
    </source>
</evidence>
<dbReference type="Gene3D" id="3.40.50.12780">
    <property type="entry name" value="N-terminal domain of ligase-like"/>
    <property type="match status" value="1"/>
</dbReference>
<evidence type="ECO:0000256" key="3">
    <source>
        <dbReference type="ARBA" id="ARBA00022741"/>
    </source>
</evidence>
<feature type="domain" description="AMP-dependent synthetase/ligase" evidence="7">
    <location>
        <begin position="92"/>
        <end position="519"/>
    </location>
</feature>
<comment type="caution">
    <text evidence="8">The sequence shown here is derived from an EMBL/GenBank/DDBJ whole genome shotgun (WGS) entry which is preliminary data.</text>
</comment>
<comment type="similarity">
    <text evidence="1">Belongs to the ATP-dependent AMP-binding enzyme family.</text>
</comment>
<dbReference type="Proteomes" id="UP000646827">
    <property type="component" value="Unassembled WGS sequence"/>
</dbReference>
<comment type="catalytic activity">
    <reaction evidence="5">
        <text>a long-chain fatty acid + ATP + CoA = a long-chain fatty acyl-CoA + AMP + diphosphate</text>
        <dbReference type="Rhea" id="RHEA:15421"/>
        <dbReference type="ChEBI" id="CHEBI:30616"/>
        <dbReference type="ChEBI" id="CHEBI:33019"/>
        <dbReference type="ChEBI" id="CHEBI:57287"/>
        <dbReference type="ChEBI" id="CHEBI:57560"/>
        <dbReference type="ChEBI" id="CHEBI:83139"/>
        <dbReference type="ChEBI" id="CHEBI:456215"/>
        <dbReference type="EC" id="6.2.1.3"/>
    </reaction>
</comment>
<dbReference type="InterPro" id="IPR020845">
    <property type="entry name" value="AMP-binding_CS"/>
</dbReference>
<dbReference type="GO" id="GO:0005811">
    <property type="term" value="C:lipid droplet"/>
    <property type="evidence" value="ECO:0007669"/>
    <property type="project" value="TreeGrafter"/>
</dbReference>
<evidence type="ECO:0000256" key="4">
    <source>
        <dbReference type="ARBA" id="ARBA00022840"/>
    </source>
</evidence>
<accession>A0A8H7RZ22</accession>
<sequence>MKQFTVEVGPEQSNGGSIRRAASSPDQLIRYPDPNVLTLYDVLENSKEKFGDKHAFGFRKVEQIIEEEKEIIKIVNGEEQKTKKTWKFFQMSPYHYLSYKSASRLAHELGAGFVHLGLSPKAKVEIFAPTNAHWLVTAHALFTQASTIVTAYDTLGEEGLLHSMNETEVEGIFTSGELLPTVAKVIEQCPSVKFVIYNGETTDEVINKVKKGSVQNVVSFDELARIGKEHPCEPRKPQPEDLSCIMYTSGSTGNPKGVMLTHANIIAGIGACNKLLGHLVTSKDTMMAYLPLAHILEFLVENLCVFWGVTLGYASVRTLTDASVRNCKGDIKEFRPTIMTGVPQVWESIRKGVLGKLNEASPQAQKIFHKAFATKAWLMERKLPTGFLDKTVFGKIKEQVGGRLRFALSGGAPVSLETQRFLSVAVCPILGGYGMTESKYYYSLKLWLEKKVADFMDYTFSMCGVAAPEQFAYGIVGAPVPCCEIKLVDVPDANYFSTNQPKPQGEVWVRGPSITAGYWKRDDLTKEAITEDNWLQTGDIAEWNQNGTLTIIDRKKNLVKLSNGEYIALEKLESIYKSCVFVNNICVYADSLCAKPVALVVPAEPTVRKLATEKMSPSNEWSDICNDEAIKKAVLAGLLGTAKEAGLKPAEMLFDIYLCDEEWTVEGGLMTAAQKLKRNDINKTFKEQLDK</sequence>
<evidence type="ECO:0000256" key="6">
    <source>
        <dbReference type="SAM" id="MobiDB-lite"/>
    </source>
</evidence>
<evidence type="ECO:0000256" key="5">
    <source>
        <dbReference type="ARBA" id="ARBA00036813"/>
    </source>
</evidence>
<dbReference type="PROSITE" id="PS00455">
    <property type="entry name" value="AMP_BINDING"/>
    <property type="match status" value="1"/>
</dbReference>
<dbReference type="AlphaFoldDB" id="A0A8H7RZ22"/>
<dbReference type="OrthoDB" id="1700726at2759"/>
<proteinExistence type="inferred from homology"/>
<keyword evidence="3" id="KW-0547">Nucleotide-binding</keyword>
<reference evidence="8 9" key="1">
    <citation type="submission" date="2020-12" db="EMBL/GenBank/DDBJ databases">
        <title>Metabolic potential, ecology and presence of endohyphal bacteria is reflected in genomic diversity of Mucoromycotina.</title>
        <authorList>
            <person name="Muszewska A."/>
            <person name="Okrasinska A."/>
            <person name="Steczkiewicz K."/>
            <person name="Drgas O."/>
            <person name="Orlowska M."/>
            <person name="Perlinska-Lenart U."/>
            <person name="Aleksandrzak-Piekarczyk T."/>
            <person name="Szatraj K."/>
            <person name="Zielenkiewicz U."/>
            <person name="Pilsyk S."/>
            <person name="Malc E."/>
            <person name="Mieczkowski P."/>
            <person name="Kruszewska J.S."/>
            <person name="Biernat P."/>
            <person name="Pawlowska J."/>
        </authorList>
    </citation>
    <scope>NUCLEOTIDE SEQUENCE [LARGE SCALE GENOMIC DNA]</scope>
    <source>
        <strain evidence="8 9">CBS 142.35</strain>
    </source>
</reference>
<feature type="non-terminal residue" evidence="8">
    <location>
        <position position="1"/>
    </location>
</feature>
<organism evidence="8 9">
    <name type="scientific">Circinella minor</name>
    <dbReference type="NCBI Taxonomy" id="1195481"/>
    <lineage>
        <taxon>Eukaryota</taxon>
        <taxon>Fungi</taxon>
        <taxon>Fungi incertae sedis</taxon>
        <taxon>Mucoromycota</taxon>
        <taxon>Mucoromycotina</taxon>
        <taxon>Mucoromycetes</taxon>
        <taxon>Mucorales</taxon>
        <taxon>Lichtheimiaceae</taxon>
        <taxon>Circinella</taxon>
    </lineage>
</organism>
<dbReference type="SUPFAM" id="SSF56801">
    <property type="entry name" value="Acetyl-CoA synthetase-like"/>
    <property type="match status" value="1"/>
</dbReference>
<dbReference type="GO" id="GO:0035336">
    <property type="term" value="P:long-chain fatty-acyl-CoA metabolic process"/>
    <property type="evidence" value="ECO:0007669"/>
    <property type="project" value="TreeGrafter"/>
</dbReference>
<dbReference type="PANTHER" id="PTHR43272">
    <property type="entry name" value="LONG-CHAIN-FATTY-ACID--COA LIGASE"/>
    <property type="match status" value="1"/>
</dbReference>
<dbReference type="Pfam" id="PF00501">
    <property type="entry name" value="AMP-binding"/>
    <property type="match status" value="1"/>
</dbReference>
<evidence type="ECO:0000256" key="2">
    <source>
        <dbReference type="ARBA" id="ARBA00022598"/>
    </source>
</evidence>
<keyword evidence="2" id="KW-0436">Ligase</keyword>
<dbReference type="GO" id="GO:0005886">
    <property type="term" value="C:plasma membrane"/>
    <property type="evidence" value="ECO:0007669"/>
    <property type="project" value="TreeGrafter"/>
</dbReference>
<evidence type="ECO:0000259" key="7">
    <source>
        <dbReference type="Pfam" id="PF00501"/>
    </source>
</evidence>
<evidence type="ECO:0000313" key="8">
    <source>
        <dbReference type="EMBL" id="KAG2218413.1"/>
    </source>
</evidence>
<dbReference type="InterPro" id="IPR042099">
    <property type="entry name" value="ANL_N_sf"/>
</dbReference>
<feature type="region of interest" description="Disordered" evidence="6">
    <location>
        <begin position="1"/>
        <end position="23"/>
    </location>
</feature>
<evidence type="ECO:0000313" key="9">
    <source>
        <dbReference type="Proteomes" id="UP000646827"/>
    </source>
</evidence>
<dbReference type="GO" id="GO:0004467">
    <property type="term" value="F:long-chain fatty acid-CoA ligase activity"/>
    <property type="evidence" value="ECO:0007669"/>
    <property type="project" value="UniProtKB-EC"/>
</dbReference>
<dbReference type="GO" id="GO:0005524">
    <property type="term" value="F:ATP binding"/>
    <property type="evidence" value="ECO:0007669"/>
    <property type="project" value="UniProtKB-KW"/>
</dbReference>
<keyword evidence="4" id="KW-0067">ATP-binding</keyword>
<gene>
    <name evidence="8" type="ORF">INT45_013157</name>
</gene>
<dbReference type="InterPro" id="IPR000873">
    <property type="entry name" value="AMP-dep_synth/lig_dom"/>
</dbReference>
<dbReference type="GO" id="GO:0005783">
    <property type="term" value="C:endoplasmic reticulum"/>
    <property type="evidence" value="ECO:0007669"/>
    <property type="project" value="TreeGrafter"/>
</dbReference>
<dbReference type="EMBL" id="JAEPRB010000231">
    <property type="protein sequence ID" value="KAG2218413.1"/>
    <property type="molecule type" value="Genomic_DNA"/>
</dbReference>